<organism evidence="2">
    <name type="scientific">Desulfofervidus auxilii</name>
    <dbReference type="NCBI Taxonomy" id="1621989"/>
    <lineage>
        <taxon>Bacteria</taxon>
        <taxon>Pseudomonadati</taxon>
        <taxon>Thermodesulfobacteriota</taxon>
        <taxon>Candidatus Desulfofervidia</taxon>
        <taxon>Candidatus Desulfofervidales</taxon>
        <taxon>Candidatus Desulfofervidaceae</taxon>
        <taxon>Candidatus Desulfofervidus</taxon>
    </lineage>
</organism>
<accession>A0A7C0Y8I5</accession>
<comment type="caution">
    <text evidence="2">The sequence shown here is derived from an EMBL/GenBank/DDBJ whole genome shotgun (WGS) entry which is preliminary data.</text>
</comment>
<gene>
    <name evidence="2" type="ORF">ENG63_02360</name>
</gene>
<evidence type="ECO:0000256" key="1">
    <source>
        <dbReference type="SAM" id="Coils"/>
    </source>
</evidence>
<dbReference type="AlphaFoldDB" id="A0A7C0Y8I5"/>
<proteinExistence type="predicted"/>
<sequence>MSIFEEMDKAAENAKEELKNLNEEAVIQVAQWWNKWYLKAGHKRLGRILINYLKEKQKS</sequence>
<protein>
    <submittedName>
        <fullName evidence="2">Uncharacterized protein</fullName>
    </submittedName>
</protein>
<name>A0A7C0Y8I5_DESA2</name>
<evidence type="ECO:0000313" key="2">
    <source>
        <dbReference type="EMBL" id="HDD43691.1"/>
    </source>
</evidence>
<reference evidence="2" key="1">
    <citation type="journal article" date="2020" name="mSystems">
        <title>Genome- and Community-Level Interaction Insights into Carbon Utilization and Element Cycling Functions of Hydrothermarchaeota in Hydrothermal Sediment.</title>
        <authorList>
            <person name="Zhou Z."/>
            <person name="Liu Y."/>
            <person name="Xu W."/>
            <person name="Pan J."/>
            <person name="Luo Z.H."/>
            <person name="Li M."/>
        </authorList>
    </citation>
    <scope>NUCLEOTIDE SEQUENCE [LARGE SCALE GENOMIC DNA]</scope>
    <source>
        <strain evidence="2">HyVt-233</strain>
    </source>
</reference>
<keyword evidence="1" id="KW-0175">Coiled coil</keyword>
<feature type="coiled-coil region" evidence="1">
    <location>
        <begin position="4"/>
        <end position="31"/>
    </location>
</feature>
<dbReference type="Proteomes" id="UP000886289">
    <property type="component" value="Unassembled WGS sequence"/>
</dbReference>
<dbReference type="EMBL" id="DRBS01000087">
    <property type="protein sequence ID" value="HDD43691.1"/>
    <property type="molecule type" value="Genomic_DNA"/>
</dbReference>